<sequence>MINYSNQTKISEEVYHSVHQFFTLQKSDIQKLIEIAKGTKRQRARICSHLNGNELLQEMFIVHPKDTYVRPHRHINKPESMMILEGEVDFITFEETGEIEQVLNMGSYNTGKIFYDSMRSSMYHTLLIRSEWLVFLEITKGPFRKEDTIFASWSPGENDLEGVREFMNKIEQRLKNG</sequence>
<dbReference type="Pfam" id="PF19480">
    <property type="entry name" value="DUF6016"/>
    <property type="match status" value="1"/>
</dbReference>
<name>A0AAV3J708_LEPBO</name>
<proteinExistence type="predicted"/>
<dbReference type="EMBL" id="AHNP02000013">
    <property type="protein sequence ID" value="EPG56283.1"/>
    <property type="molecule type" value="Genomic_DNA"/>
</dbReference>
<comment type="caution">
    <text evidence="2">The sequence shown here is derived from an EMBL/GenBank/DDBJ whole genome shotgun (WGS) entry which is preliminary data.</text>
</comment>
<organism evidence="2 3">
    <name type="scientific">Leptospira borgpetersenii serovar Javanica str. UI 09931</name>
    <dbReference type="NCBI Taxonomy" id="1049767"/>
    <lineage>
        <taxon>Bacteria</taxon>
        <taxon>Pseudomonadati</taxon>
        <taxon>Spirochaetota</taxon>
        <taxon>Spirochaetia</taxon>
        <taxon>Leptospirales</taxon>
        <taxon>Leptospiraceae</taxon>
        <taxon>Leptospira</taxon>
    </lineage>
</organism>
<dbReference type="Proteomes" id="UP000014570">
    <property type="component" value="Unassembled WGS sequence"/>
</dbReference>
<dbReference type="NCBIfam" id="TIGR04366">
    <property type="entry name" value="cupin_WbuC"/>
    <property type="match status" value="1"/>
</dbReference>
<evidence type="ECO:0000259" key="1">
    <source>
        <dbReference type="Pfam" id="PF19480"/>
    </source>
</evidence>
<dbReference type="RefSeq" id="WP_002733615.1">
    <property type="nucleotide sequence ID" value="NZ_AHNP02000013.1"/>
</dbReference>
<feature type="domain" description="Cupin fold metalloprotein WbuC cupin" evidence="1">
    <location>
        <begin position="25"/>
        <end position="102"/>
    </location>
</feature>
<evidence type="ECO:0000313" key="2">
    <source>
        <dbReference type="EMBL" id="EPG56283.1"/>
    </source>
</evidence>
<dbReference type="InterPro" id="IPR046058">
    <property type="entry name" value="WbuC_cupin"/>
</dbReference>
<dbReference type="InterPro" id="IPR027565">
    <property type="entry name" value="Cupin_WbuC"/>
</dbReference>
<accession>A0AAV3J708</accession>
<dbReference type="GeneID" id="61174541"/>
<reference evidence="2 3" key="1">
    <citation type="submission" date="2013-04" db="EMBL/GenBank/DDBJ databases">
        <authorList>
            <person name="Harkins D.M."/>
            <person name="Durkin A.S."/>
            <person name="Brinkac L.M."/>
            <person name="Haft D.H."/>
            <person name="Selengut J.D."/>
            <person name="Sanka R."/>
            <person name="DePew J."/>
            <person name="Purushe J."/>
            <person name="Chanthongthip A."/>
            <person name="Lattana O."/>
            <person name="Phetsouvanh R."/>
            <person name="Newton P.N."/>
            <person name="Vinetz J.M."/>
            <person name="Sutton G.G."/>
            <person name="Nierman W.C."/>
            <person name="Fouts D.E."/>
        </authorList>
    </citation>
    <scope>NUCLEOTIDE SEQUENCE [LARGE SCALE GENOMIC DNA]</scope>
    <source>
        <strain evidence="2 3">UI 09931</strain>
    </source>
</reference>
<dbReference type="SUPFAM" id="SSF51182">
    <property type="entry name" value="RmlC-like cupins"/>
    <property type="match status" value="1"/>
</dbReference>
<protein>
    <submittedName>
        <fullName evidence="2">Cupin domain protein, WbuC family</fullName>
    </submittedName>
</protein>
<dbReference type="InterPro" id="IPR011051">
    <property type="entry name" value="RmlC_Cupin_sf"/>
</dbReference>
<gene>
    <name evidence="2" type="ORF">LEP1GSC103_1362</name>
</gene>
<evidence type="ECO:0000313" key="3">
    <source>
        <dbReference type="Proteomes" id="UP000014570"/>
    </source>
</evidence>
<dbReference type="AlphaFoldDB" id="A0AAV3J708"/>